<evidence type="ECO:0000256" key="2">
    <source>
        <dbReference type="SAM" id="Phobius"/>
    </source>
</evidence>
<evidence type="ECO:0000256" key="1">
    <source>
        <dbReference type="SAM" id="MobiDB-lite"/>
    </source>
</evidence>
<dbReference type="PANTHER" id="PTHR23308">
    <property type="entry name" value="NUCLEAR INHIBITOR OF PROTEIN PHOSPHATASE-1"/>
    <property type="match status" value="1"/>
</dbReference>
<evidence type="ECO:0000259" key="3">
    <source>
        <dbReference type="PROSITE" id="PS50006"/>
    </source>
</evidence>
<dbReference type="EMBL" id="MAAO01000004">
    <property type="protein sequence ID" value="OUR98924.1"/>
    <property type="molecule type" value="Genomic_DNA"/>
</dbReference>
<feature type="compositionally biased region" description="Basic residues" evidence="1">
    <location>
        <begin position="363"/>
        <end position="412"/>
    </location>
</feature>
<dbReference type="PROSITE" id="PS50006">
    <property type="entry name" value="FHA_DOMAIN"/>
    <property type="match status" value="1"/>
</dbReference>
<dbReference type="Pfam" id="PF00498">
    <property type="entry name" value="FHA"/>
    <property type="match status" value="1"/>
</dbReference>
<keyword evidence="2" id="KW-0472">Membrane</keyword>
<dbReference type="AlphaFoldDB" id="A0A1Y5FFC2"/>
<keyword evidence="2" id="KW-0812">Transmembrane</keyword>
<feature type="transmembrane region" description="Helical" evidence="2">
    <location>
        <begin position="309"/>
        <end position="329"/>
    </location>
</feature>
<sequence>MNINVQTEKNTFYELLPVGASKGQAAKIIKKKRVLIGQSNACDVQINHPTVNQIHAVIEISNGKFKIFDMDSSIGSYVNGQKVISSEFSLNDSLKFGSIEFDFKDYSVDDLPPSLDMLTAEIPPLVEGPKLPKMVPSKAKVQDEEFPRVEYPLGADPKADFTEYIFEDTETLYPIFDYSPAKSSVEIIILHKDRVYSVDYLPCKDGAFNFVGANAGKKEVEYAYLGKNEKIPFVEVKGSDIYLHSLHGYEETCLGDDERKFSGGQYLLKSDDIVRYVNGDLQIFVRGTDAPPKVAHAPIFRRDKEFIKCLMLVFLMCFLFLGFFSFYAVDKELEKEKAPERIATILYKRKKLTVSKTAAVDKTKKKSKKIIQKSPTKKKTKPVKKISKKKSLKNKKQVAKTGSKRAKSKAPAKKATANKGRVNKRIDKVSPKRRTGGKASSSKATSRKRLANRKSRGAVDTFRSADFSSSLSSLMAKGGGVKSAQAVNTLSSSTGTEASLGGSSSATLKKAKVSKNVGSLTGATSGKLDSSKGVSGLVNKKSIYTAGVPFEEVVLGGMDPDIIRRILIDHIPQFRYCYQKELDRAKSSFTGVVRLDFIIGASGHVTNASVEVASKGLKRKVKGCVVNVLKGIQFPEPLGGGVVEVNQPFNFYPKRK</sequence>
<reference evidence="5" key="1">
    <citation type="journal article" date="2017" name="Proc. Natl. Acad. Sci. U.S.A.">
        <title>Simulation of Deepwater Horizon oil plume reveals substrate specialization within a complex community of hydrocarbon-degraders.</title>
        <authorList>
            <person name="Hu P."/>
            <person name="Dubinsky E.A."/>
            <person name="Probst A.J."/>
            <person name="Wang J."/>
            <person name="Sieber C.M.K."/>
            <person name="Tom L.M."/>
            <person name="Gardinali P."/>
            <person name="Banfield J.F."/>
            <person name="Atlas R.M."/>
            <person name="Andersen G.L."/>
        </authorList>
    </citation>
    <scope>NUCLEOTIDE SEQUENCE [LARGE SCALE GENOMIC DNA]</scope>
</reference>
<gene>
    <name evidence="4" type="ORF">A9Q84_05800</name>
</gene>
<dbReference type="Gene3D" id="2.60.200.20">
    <property type="match status" value="1"/>
</dbReference>
<dbReference type="Proteomes" id="UP000196531">
    <property type="component" value="Unassembled WGS sequence"/>
</dbReference>
<dbReference type="NCBIfam" id="NF033768">
    <property type="entry name" value="myxo_SS_tail"/>
    <property type="match status" value="1"/>
</dbReference>
<organism evidence="4 5">
    <name type="scientific">Halobacteriovorax marinus</name>
    <dbReference type="NCBI Taxonomy" id="97084"/>
    <lineage>
        <taxon>Bacteria</taxon>
        <taxon>Pseudomonadati</taxon>
        <taxon>Bdellovibrionota</taxon>
        <taxon>Bacteriovoracia</taxon>
        <taxon>Bacteriovoracales</taxon>
        <taxon>Halobacteriovoraceae</taxon>
        <taxon>Halobacteriovorax</taxon>
    </lineage>
</organism>
<protein>
    <recommendedName>
        <fullName evidence="3">FHA domain-containing protein</fullName>
    </recommendedName>
</protein>
<dbReference type="InterPro" id="IPR000253">
    <property type="entry name" value="FHA_dom"/>
</dbReference>
<proteinExistence type="predicted"/>
<feature type="compositionally biased region" description="Basic residues" evidence="1">
    <location>
        <begin position="445"/>
        <end position="456"/>
    </location>
</feature>
<name>A0A1Y5FFC2_9BACT</name>
<comment type="caution">
    <text evidence="4">The sequence shown here is derived from an EMBL/GenBank/DDBJ whole genome shotgun (WGS) entry which is preliminary data.</text>
</comment>
<dbReference type="CDD" id="cd00060">
    <property type="entry name" value="FHA"/>
    <property type="match status" value="1"/>
</dbReference>
<feature type="region of interest" description="Disordered" evidence="1">
    <location>
        <begin position="358"/>
        <end position="457"/>
    </location>
</feature>
<keyword evidence="2" id="KW-1133">Transmembrane helix</keyword>
<accession>A0A1Y5FFC2</accession>
<evidence type="ECO:0000313" key="4">
    <source>
        <dbReference type="EMBL" id="OUR98924.1"/>
    </source>
</evidence>
<feature type="domain" description="FHA" evidence="3">
    <location>
        <begin position="34"/>
        <end position="83"/>
    </location>
</feature>
<dbReference type="InterPro" id="IPR008984">
    <property type="entry name" value="SMAD_FHA_dom_sf"/>
</dbReference>
<dbReference type="InterPro" id="IPR049806">
    <property type="entry name" value="MasK-like_C"/>
</dbReference>
<dbReference type="InterPro" id="IPR050923">
    <property type="entry name" value="Cell_Proc_Reg/RNA_Proc"/>
</dbReference>
<dbReference type="SUPFAM" id="SSF49879">
    <property type="entry name" value="SMAD/FHA domain"/>
    <property type="match status" value="1"/>
</dbReference>
<evidence type="ECO:0000313" key="5">
    <source>
        <dbReference type="Proteomes" id="UP000196531"/>
    </source>
</evidence>
<dbReference type="SMART" id="SM00240">
    <property type="entry name" value="FHA"/>
    <property type="match status" value="1"/>
</dbReference>